<dbReference type="InterPro" id="IPR036249">
    <property type="entry name" value="Thioredoxin-like_sf"/>
</dbReference>
<dbReference type="SUPFAM" id="SSF52833">
    <property type="entry name" value="Thioredoxin-like"/>
    <property type="match status" value="1"/>
</dbReference>
<dbReference type="Proteomes" id="UP000470875">
    <property type="component" value="Unassembled WGS sequence"/>
</dbReference>
<dbReference type="Gene3D" id="3.40.30.10">
    <property type="entry name" value="Glutaredoxin"/>
    <property type="match status" value="1"/>
</dbReference>
<comment type="cofactor">
    <cofactor evidence="7">
        <name>[2Fe-2S] cluster</name>
        <dbReference type="ChEBI" id="CHEBI:190135"/>
    </cofactor>
    <text evidence="7">Binds 1 [2Fe-2S] cluster.</text>
</comment>
<keyword evidence="4 7" id="KW-0408">Iron</keyword>
<keyword evidence="8" id="KW-0560">Oxidoreductase</keyword>
<dbReference type="CDD" id="cd03064">
    <property type="entry name" value="TRX_Fd_NuoE"/>
    <property type="match status" value="1"/>
</dbReference>
<gene>
    <name evidence="8" type="primary">nuoE</name>
    <name evidence="8" type="ORF">FYJ24_00855</name>
</gene>
<feature type="binding site" evidence="7">
    <location>
        <position position="87"/>
    </location>
    <ligand>
        <name>[2Fe-2S] cluster</name>
        <dbReference type="ChEBI" id="CHEBI:190135"/>
    </ligand>
</feature>
<dbReference type="Gene3D" id="1.10.10.1590">
    <property type="entry name" value="NADH-quinone oxidoreductase subunit E"/>
    <property type="match status" value="1"/>
</dbReference>
<evidence type="ECO:0000256" key="1">
    <source>
        <dbReference type="ARBA" id="ARBA00010643"/>
    </source>
</evidence>
<evidence type="ECO:0000313" key="9">
    <source>
        <dbReference type="Proteomes" id="UP000470875"/>
    </source>
</evidence>
<reference evidence="8 9" key="1">
    <citation type="submission" date="2019-08" db="EMBL/GenBank/DDBJ databases">
        <title>In-depth cultivation of the pig gut microbiome towards novel bacterial diversity and tailored functional studies.</title>
        <authorList>
            <person name="Wylensek D."/>
            <person name="Hitch T.C.A."/>
            <person name="Clavel T."/>
        </authorList>
    </citation>
    <scope>NUCLEOTIDE SEQUENCE [LARGE SCALE GENOMIC DNA]</scope>
    <source>
        <strain evidence="8 9">WB03_NA08</strain>
    </source>
</reference>
<organism evidence="8 9">
    <name type="scientific">Scrofimicrobium canadense</name>
    <dbReference type="NCBI Taxonomy" id="2652290"/>
    <lineage>
        <taxon>Bacteria</taxon>
        <taxon>Bacillati</taxon>
        <taxon>Actinomycetota</taxon>
        <taxon>Actinomycetes</taxon>
        <taxon>Actinomycetales</taxon>
        <taxon>Actinomycetaceae</taxon>
        <taxon>Scrofimicrobium</taxon>
    </lineage>
</organism>
<protein>
    <submittedName>
        <fullName evidence="8">NADH-quinone oxidoreductase subunit NuoE</fullName>
        <ecNumber evidence="8">1.6.5.11</ecNumber>
    </submittedName>
</protein>
<dbReference type="GO" id="GO:0051537">
    <property type="term" value="F:2 iron, 2 sulfur cluster binding"/>
    <property type="evidence" value="ECO:0007669"/>
    <property type="project" value="UniProtKB-KW"/>
</dbReference>
<dbReference type="InterPro" id="IPR041921">
    <property type="entry name" value="NuoE_N"/>
</dbReference>
<dbReference type="NCBIfam" id="TIGR01958">
    <property type="entry name" value="nuoE_fam"/>
    <property type="match status" value="1"/>
</dbReference>
<keyword evidence="2 7" id="KW-0001">2Fe-2S</keyword>
<accession>A0A6N7VNR8</accession>
<evidence type="ECO:0000256" key="5">
    <source>
        <dbReference type="ARBA" id="ARBA00023014"/>
    </source>
</evidence>
<dbReference type="NCBIfam" id="NF005721">
    <property type="entry name" value="PRK07539.1-1"/>
    <property type="match status" value="1"/>
</dbReference>
<feature type="binding site" evidence="7">
    <location>
        <position position="128"/>
    </location>
    <ligand>
        <name>[2Fe-2S] cluster</name>
        <dbReference type="ChEBI" id="CHEBI:190135"/>
    </ligand>
</feature>
<keyword evidence="3 7" id="KW-0479">Metal-binding</keyword>
<dbReference type="PANTHER" id="PTHR10371">
    <property type="entry name" value="NADH DEHYDROGENASE UBIQUINONE FLAVOPROTEIN 2, MITOCHONDRIAL"/>
    <property type="match status" value="1"/>
</dbReference>
<comment type="caution">
    <text evidence="8">The sequence shown here is derived from an EMBL/GenBank/DDBJ whole genome shotgun (WGS) entry which is preliminary data.</text>
</comment>
<feature type="binding site" evidence="7">
    <location>
        <position position="132"/>
    </location>
    <ligand>
        <name>[2Fe-2S] cluster</name>
        <dbReference type="ChEBI" id="CHEBI:190135"/>
    </ligand>
</feature>
<dbReference type="EMBL" id="VULO01000001">
    <property type="protein sequence ID" value="MSS83337.1"/>
    <property type="molecule type" value="Genomic_DNA"/>
</dbReference>
<evidence type="ECO:0000313" key="8">
    <source>
        <dbReference type="EMBL" id="MSS83337.1"/>
    </source>
</evidence>
<comment type="similarity">
    <text evidence="1">Belongs to the complex I 24 kDa subunit family.</text>
</comment>
<feature type="binding site" evidence="7">
    <location>
        <position position="92"/>
    </location>
    <ligand>
        <name>[2Fe-2S] cluster</name>
        <dbReference type="ChEBI" id="CHEBI:190135"/>
    </ligand>
</feature>
<sequence>MSYSHEVEQQLRKDAAEVIARYPEGHARSALLPLLHLVQSVDGYVSPDGIALIAEILDLSQAQISAVATFYTQFKKHPNGEYNVGVCTNALCGILGGDQIYEALSNHLGIHHDETTEDGKITLEKLECNAACDYAPVIMVNWEFFDNQNPDSAVELVESLENGKPVAPTRGPDSLRTFKEVSRTLAGFRDGLANQGPSAGPQSLRGLDVARNHDWKAPEFVAEEAGK</sequence>
<dbReference type="InterPro" id="IPR002023">
    <property type="entry name" value="NuoE-like"/>
</dbReference>
<dbReference type="Pfam" id="PF01257">
    <property type="entry name" value="2Fe-2S_thioredx"/>
    <property type="match status" value="1"/>
</dbReference>
<dbReference type="GO" id="GO:0003954">
    <property type="term" value="F:NADH dehydrogenase activity"/>
    <property type="evidence" value="ECO:0007669"/>
    <property type="project" value="TreeGrafter"/>
</dbReference>
<name>A0A6N7VNR8_9ACTO</name>
<dbReference type="GO" id="GO:0046872">
    <property type="term" value="F:metal ion binding"/>
    <property type="evidence" value="ECO:0007669"/>
    <property type="project" value="UniProtKB-KW"/>
</dbReference>
<keyword evidence="5 7" id="KW-0411">Iron-sulfur</keyword>
<dbReference type="FunFam" id="1.10.10.1590:FF:000001">
    <property type="entry name" value="NADH-quinone oxidoreductase subunit E"/>
    <property type="match status" value="1"/>
</dbReference>
<evidence type="ECO:0000256" key="3">
    <source>
        <dbReference type="ARBA" id="ARBA00022723"/>
    </source>
</evidence>
<dbReference type="PANTHER" id="PTHR10371:SF3">
    <property type="entry name" value="NADH DEHYDROGENASE [UBIQUINONE] FLAVOPROTEIN 2, MITOCHONDRIAL"/>
    <property type="match status" value="1"/>
</dbReference>
<dbReference type="AlphaFoldDB" id="A0A6N7VNR8"/>
<dbReference type="EC" id="1.6.5.11" evidence="8"/>
<evidence type="ECO:0000256" key="7">
    <source>
        <dbReference type="PIRSR" id="PIRSR000216-1"/>
    </source>
</evidence>
<evidence type="ECO:0000256" key="4">
    <source>
        <dbReference type="ARBA" id="ARBA00023004"/>
    </source>
</evidence>
<dbReference type="RefSeq" id="WP_154542681.1">
    <property type="nucleotide sequence ID" value="NZ_VULO01000001.1"/>
</dbReference>
<keyword evidence="9" id="KW-1185">Reference proteome</keyword>
<proteinExistence type="inferred from homology"/>
<dbReference type="PIRSF" id="PIRSF000216">
    <property type="entry name" value="NADH_DH_24kDa"/>
    <property type="match status" value="1"/>
</dbReference>
<comment type="cofactor">
    <cofactor evidence="6">
        <name>[2Fe-2S] cluster</name>
        <dbReference type="ChEBI" id="CHEBI:190135"/>
    </cofactor>
</comment>
<evidence type="ECO:0000256" key="2">
    <source>
        <dbReference type="ARBA" id="ARBA00022714"/>
    </source>
</evidence>
<evidence type="ECO:0000256" key="6">
    <source>
        <dbReference type="ARBA" id="ARBA00034078"/>
    </source>
</evidence>
<dbReference type="InterPro" id="IPR042128">
    <property type="entry name" value="NuoE_dom"/>
</dbReference>